<organism evidence="2 3">
    <name type="scientific">Lasiosphaeria hispida</name>
    <dbReference type="NCBI Taxonomy" id="260671"/>
    <lineage>
        <taxon>Eukaryota</taxon>
        <taxon>Fungi</taxon>
        <taxon>Dikarya</taxon>
        <taxon>Ascomycota</taxon>
        <taxon>Pezizomycotina</taxon>
        <taxon>Sordariomycetes</taxon>
        <taxon>Sordariomycetidae</taxon>
        <taxon>Sordariales</taxon>
        <taxon>Lasiosphaeriaceae</taxon>
        <taxon>Lasiosphaeria</taxon>
    </lineage>
</organism>
<dbReference type="EMBL" id="JAUIQD010000002">
    <property type="protein sequence ID" value="KAK3359193.1"/>
    <property type="molecule type" value="Genomic_DNA"/>
</dbReference>
<proteinExistence type="predicted"/>
<name>A0AAJ0HPZ4_9PEZI</name>
<dbReference type="AlphaFoldDB" id="A0AAJ0HPZ4"/>
<sequence length="271" mass="30048">MSPISPPPYNLFVCNIGKPSGEKQQRWGGGGEKRIPTLRSYSPLPVCRFRDEQHYGPARCPRWPPRVGLTGDHGLEIARRADKRRRYVLPRPTRQHSRCPPRQATGKQPAGSNAAGFYAPVLPCSRPRCRYATGDHLTRPIIPCQQLVSPPILAQLWAFGLAPLASSCLWPRCQVPNTLAHFCPPCGLGIQLDKEKGGGSATQKGPEQNAEEMASKIETHLFPDRRLRAVCRRSPPPVPHDHFRGFAAAGSLGRYRRRGDDVRNLPSPRGP</sequence>
<protein>
    <submittedName>
        <fullName evidence="2">Uncharacterized protein</fullName>
    </submittedName>
</protein>
<keyword evidence="3" id="KW-1185">Reference proteome</keyword>
<evidence type="ECO:0000313" key="2">
    <source>
        <dbReference type="EMBL" id="KAK3359193.1"/>
    </source>
</evidence>
<reference evidence="2" key="2">
    <citation type="submission" date="2023-06" db="EMBL/GenBank/DDBJ databases">
        <authorList>
            <consortium name="Lawrence Berkeley National Laboratory"/>
            <person name="Haridas S."/>
            <person name="Hensen N."/>
            <person name="Bonometti L."/>
            <person name="Westerberg I."/>
            <person name="Brannstrom I.O."/>
            <person name="Guillou S."/>
            <person name="Cros-Aarteil S."/>
            <person name="Calhoun S."/>
            <person name="Kuo A."/>
            <person name="Mondo S."/>
            <person name="Pangilinan J."/>
            <person name="Riley R."/>
            <person name="Labutti K."/>
            <person name="Andreopoulos B."/>
            <person name="Lipzen A."/>
            <person name="Chen C."/>
            <person name="Yanf M."/>
            <person name="Daum C."/>
            <person name="Ng V."/>
            <person name="Clum A."/>
            <person name="Steindorff A."/>
            <person name="Ohm R."/>
            <person name="Martin F."/>
            <person name="Silar P."/>
            <person name="Natvig D."/>
            <person name="Lalanne C."/>
            <person name="Gautier V."/>
            <person name="Ament-Velasquez S.L."/>
            <person name="Kruys A."/>
            <person name="Hutchinson M.I."/>
            <person name="Powell A.J."/>
            <person name="Barry K."/>
            <person name="Miller A.N."/>
            <person name="Grigoriev I.V."/>
            <person name="Debuchy R."/>
            <person name="Gladieux P."/>
            <person name="Thoren M.H."/>
            <person name="Johannesson H."/>
        </authorList>
    </citation>
    <scope>NUCLEOTIDE SEQUENCE</scope>
    <source>
        <strain evidence="2">CBS 955.72</strain>
    </source>
</reference>
<gene>
    <name evidence="2" type="ORF">B0T25DRAFT_89721</name>
</gene>
<dbReference type="Proteomes" id="UP001275084">
    <property type="component" value="Unassembled WGS sequence"/>
</dbReference>
<feature type="region of interest" description="Disordered" evidence="1">
    <location>
        <begin position="91"/>
        <end position="112"/>
    </location>
</feature>
<evidence type="ECO:0000313" key="3">
    <source>
        <dbReference type="Proteomes" id="UP001275084"/>
    </source>
</evidence>
<accession>A0AAJ0HPZ4</accession>
<reference evidence="2" key="1">
    <citation type="journal article" date="2023" name="Mol. Phylogenet. Evol.">
        <title>Genome-scale phylogeny and comparative genomics of the fungal order Sordariales.</title>
        <authorList>
            <person name="Hensen N."/>
            <person name="Bonometti L."/>
            <person name="Westerberg I."/>
            <person name="Brannstrom I.O."/>
            <person name="Guillou S."/>
            <person name="Cros-Aarteil S."/>
            <person name="Calhoun S."/>
            <person name="Haridas S."/>
            <person name="Kuo A."/>
            <person name="Mondo S."/>
            <person name="Pangilinan J."/>
            <person name="Riley R."/>
            <person name="LaButti K."/>
            <person name="Andreopoulos B."/>
            <person name="Lipzen A."/>
            <person name="Chen C."/>
            <person name="Yan M."/>
            <person name="Daum C."/>
            <person name="Ng V."/>
            <person name="Clum A."/>
            <person name="Steindorff A."/>
            <person name="Ohm R.A."/>
            <person name="Martin F."/>
            <person name="Silar P."/>
            <person name="Natvig D.O."/>
            <person name="Lalanne C."/>
            <person name="Gautier V."/>
            <person name="Ament-Velasquez S.L."/>
            <person name="Kruys A."/>
            <person name="Hutchinson M.I."/>
            <person name="Powell A.J."/>
            <person name="Barry K."/>
            <person name="Miller A.N."/>
            <person name="Grigoriev I.V."/>
            <person name="Debuchy R."/>
            <person name="Gladieux P."/>
            <person name="Hiltunen Thoren M."/>
            <person name="Johannesson H."/>
        </authorList>
    </citation>
    <scope>NUCLEOTIDE SEQUENCE</scope>
    <source>
        <strain evidence="2">CBS 955.72</strain>
    </source>
</reference>
<evidence type="ECO:0000256" key="1">
    <source>
        <dbReference type="SAM" id="MobiDB-lite"/>
    </source>
</evidence>
<comment type="caution">
    <text evidence="2">The sequence shown here is derived from an EMBL/GenBank/DDBJ whole genome shotgun (WGS) entry which is preliminary data.</text>
</comment>